<protein>
    <recommendedName>
        <fullName evidence="2">Histone acetyltransferase Rv0428c-like SH3 domain-containing protein</fullName>
    </recommendedName>
</protein>
<evidence type="ECO:0000256" key="1">
    <source>
        <dbReference type="SAM" id="MobiDB-lite"/>
    </source>
</evidence>
<feature type="region of interest" description="Disordered" evidence="1">
    <location>
        <begin position="45"/>
        <end position="72"/>
    </location>
</feature>
<dbReference type="InterPro" id="IPR056934">
    <property type="entry name" value="SH3_Rv0428c"/>
</dbReference>
<name>A0ABR9DMT0_9MICO</name>
<keyword evidence="4" id="KW-1185">Reference proteome</keyword>
<organism evidence="3 4">
    <name type="scientific">Flavimobilis rhizosphaerae</name>
    <dbReference type="NCBI Taxonomy" id="2775421"/>
    <lineage>
        <taxon>Bacteria</taxon>
        <taxon>Bacillati</taxon>
        <taxon>Actinomycetota</taxon>
        <taxon>Actinomycetes</taxon>
        <taxon>Micrococcales</taxon>
        <taxon>Jonesiaceae</taxon>
        <taxon>Flavimobilis</taxon>
    </lineage>
</organism>
<dbReference type="EMBL" id="JACZDF010000001">
    <property type="protein sequence ID" value="MBD9698423.1"/>
    <property type="molecule type" value="Genomic_DNA"/>
</dbReference>
<comment type="caution">
    <text evidence="3">The sequence shown here is derived from an EMBL/GenBank/DDBJ whole genome shotgun (WGS) entry which is preliminary data.</text>
</comment>
<sequence>MVRRTISGDTHRYTDILGEIVRTDASGLVLRTRSGEEVEVPGAEIAIGKPVPPPPARRRPRHAPDAASPTDS</sequence>
<evidence type="ECO:0000313" key="4">
    <source>
        <dbReference type="Proteomes" id="UP000642107"/>
    </source>
</evidence>
<evidence type="ECO:0000313" key="3">
    <source>
        <dbReference type="EMBL" id="MBD9698423.1"/>
    </source>
</evidence>
<feature type="domain" description="Histone acetyltransferase Rv0428c-like SH3" evidence="2">
    <location>
        <begin position="7"/>
        <end position="46"/>
    </location>
</feature>
<proteinExistence type="predicted"/>
<accession>A0ABR9DMT0</accession>
<dbReference type="Proteomes" id="UP000642107">
    <property type="component" value="Unassembled WGS sequence"/>
</dbReference>
<gene>
    <name evidence="3" type="ORF">IGS67_02795</name>
</gene>
<evidence type="ECO:0000259" key="2">
    <source>
        <dbReference type="Pfam" id="PF24551"/>
    </source>
</evidence>
<dbReference type="Pfam" id="PF24551">
    <property type="entry name" value="SH3_Rv0428c"/>
    <property type="match status" value="1"/>
</dbReference>
<reference evidence="3 4" key="1">
    <citation type="submission" date="2020-09" db="EMBL/GenBank/DDBJ databases">
        <title>Flavimobilis rhizosphaerae sp. nov., isolated from rhizosphere soil of Spartina alterniflora.</title>
        <authorList>
            <person name="Hanqin C."/>
        </authorList>
    </citation>
    <scope>NUCLEOTIDE SEQUENCE [LARGE SCALE GENOMIC DNA]</scope>
    <source>
        <strain evidence="3 4">GY 10621</strain>
    </source>
</reference>